<dbReference type="Proteomes" id="UP000283128">
    <property type="component" value="Unassembled WGS sequence"/>
</dbReference>
<dbReference type="AlphaFoldDB" id="A0A3S2VK01"/>
<proteinExistence type="predicted"/>
<name>A0A3S2VK01_9ACTN</name>
<gene>
    <name evidence="1" type="ORF">EOT10_40620</name>
</gene>
<sequence>MNALWTALLPAIAAGVFGIGGVLLGRRQTTDQAEVEHGQWLRGQRLEAYVQFLEAWEEALADYQNMQDTWDAYTDANPIYQAQNGEEMIFGAVSDRTHGFIVAVRPLRERVQILGPARVETAASVLHTTLVELRQELLARPHETGWDHFDELMS</sequence>
<keyword evidence="2" id="KW-1185">Reference proteome</keyword>
<reference evidence="1 2" key="1">
    <citation type="submission" date="2019-01" db="EMBL/GenBank/DDBJ databases">
        <title>Genome sequences of Streptomyces and Rhizobium isolates collected from root and soil.</title>
        <authorList>
            <person name="Chhettri S."/>
            <person name="Sevigny J.L."/>
            <person name="Sen A."/>
            <person name="Ennis N."/>
            <person name="Tisa L."/>
        </authorList>
    </citation>
    <scope>NUCLEOTIDE SEQUENCE [LARGE SCALE GENOMIC DNA]</scope>
    <source>
        <strain evidence="1 2">San01</strain>
    </source>
</reference>
<evidence type="ECO:0000313" key="1">
    <source>
        <dbReference type="EMBL" id="RVU14599.1"/>
    </source>
</evidence>
<organism evidence="1 2">
    <name type="scientific">Streptomyces antnestii</name>
    <dbReference type="NCBI Taxonomy" id="2494256"/>
    <lineage>
        <taxon>Bacteria</taxon>
        <taxon>Bacillati</taxon>
        <taxon>Actinomycetota</taxon>
        <taxon>Actinomycetes</taxon>
        <taxon>Kitasatosporales</taxon>
        <taxon>Streptomycetaceae</taxon>
        <taxon>Streptomyces</taxon>
    </lineage>
</organism>
<accession>A0A3S2VK01</accession>
<dbReference type="OrthoDB" id="4314060at2"/>
<evidence type="ECO:0000313" key="2">
    <source>
        <dbReference type="Proteomes" id="UP000283128"/>
    </source>
</evidence>
<dbReference type="EMBL" id="RZYA01000042">
    <property type="protein sequence ID" value="RVU14599.1"/>
    <property type="molecule type" value="Genomic_DNA"/>
</dbReference>
<comment type="caution">
    <text evidence="1">The sequence shown here is derived from an EMBL/GenBank/DDBJ whole genome shotgun (WGS) entry which is preliminary data.</text>
</comment>
<protein>
    <submittedName>
        <fullName evidence="1">Uncharacterized protein</fullName>
    </submittedName>
</protein>
<dbReference type="RefSeq" id="WP_127833396.1">
    <property type="nucleotide sequence ID" value="NZ_RZYA01000042.1"/>
</dbReference>